<keyword evidence="4 8" id="KW-1003">Cell membrane</keyword>
<dbReference type="EMBL" id="CP051177">
    <property type="protein sequence ID" value="QKX52302.1"/>
    <property type="molecule type" value="Genomic_DNA"/>
</dbReference>
<evidence type="ECO:0000256" key="8">
    <source>
        <dbReference type="RuleBase" id="RU362010"/>
    </source>
</evidence>
<keyword evidence="8" id="KW-0460">Magnesium</keyword>
<dbReference type="GO" id="GO:0015095">
    <property type="term" value="F:magnesium ion transmembrane transporter activity"/>
    <property type="evidence" value="ECO:0007669"/>
    <property type="project" value="UniProtKB-UniRule"/>
</dbReference>
<comment type="subcellular location">
    <subcellularLocation>
        <location evidence="1">Cell membrane</location>
        <topology evidence="1">Multi-pass membrane protein</topology>
    </subcellularLocation>
    <subcellularLocation>
        <location evidence="8">Membrane</location>
        <topology evidence="8">Multi-pass membrane protein</topology>
    </subcellularLocation>
</comment>
<evidence type="ECO:0000256" key="5">
    <source>
        <dbReference type="ARBA" id="ARBA00022692"/>
    </source>
</evidence>
<evidence type="ECO:0000256" key="3">
    <source>
        <dbReference type="ARBA" id="ARBA00022448"/>
    </source>
</evidence>
<keyword evidence="7 8" id="KW-0472">Membrane</keyword>
<dbReference type="InterPro" id="IPR004488">
    <property type="entry name" value="Mg/Co-transport_prot_CorA"/>
</dbReference>
<dbReference type="PANTHER" id="PTHR46494">
    <property type="entry name" value="CORA FAMILY METAL ION TRANSPORTER (EUROFUNG)"/>
    <property type="match status" value="1"/>
</dbReference>
<proteinExistence type="inferred from homology"/>
<protein>
    <recommendedName>
        <fullName evidence="8">Magnesium transport protein CorA</fullName>
    </recommendedName>
</protein>
<accession>A0A1G8IEK5</accession>
<reference evidence="9 10" key="1">
    <citation type="submission" date="2020-04" db="EMBL/GenBank/DDBJ databases">
        <authorList>
            <person name="Pajer P."/>
            <person name="Broz P."/>
        </authorList>
    </citation>
    <scope>NUCLEOTIDE SEQUENCE [LARGE SCALE GENOMIC DNA]</scope>
    <source>
        <strain evidence="10">NRL-ATB46093</strain>
    </source>
</reference>
<dbReference type="InterPro" id="IPR045861">
    <property type="entry name" value="CorA_cytoplasmic_dom"/>
</dbReference>
<dbReference type="InterPro" id="IPR045863">
    <property type="entry name" value="CorA_TM1_TM2"/>
</dbReference>
<keyword evidence="10" id="KW-1185">Reference proteome</keyword>
<evidence type="ECO:0000313" key="9">
    <source>
        <dbReference type="EMBL" id="QKX52302.1"/>
    </source>
</evidence>
<evidence type="ECO:0000256" key="2">
    <source>
        <dbReference type="ARBA" id="ARBA00009765"/>
    </source>
</evidence>
<organism evidence="9 10">
    <name type="scientific">Planococcus glaciei</name>
    <dbReference type="NCBI Taxonomy" id="459472"/>
    <lineage>
        <taxon>Bacteria</taxon>
        <taxon>Bacillati</taxon>
        <taxon>Bacillota</taxon>
        <taxon>Bacilli</taxon>
        <taxon>Bacillales</taxon>
        <taxon>Caryophanaceae</taxon>
        <taxon>Planococcus</taxon>
    </lineage>
</organism>
<dbReference type="PANTHER" id="PTHR46494:SF1">
    <property type="entry name" value="CORA FAMILY METAL ION TRANSPORTER (EUROFUNG)"/>
    <property type="match status" value="1"/>
</dbReference>
<reference evidence="10" key="2">
    <citation type="submission" date="2020-06" db="EMBL/GenBank/DDBJ databases">
        <title>Isolation of Planomicrobium glaciei.</title>
        <authorList>
            <person name="Malisova L."/>
            <person name="Safrankova R."/>
            <person name="Jakubu V."/>
            <person name="Spanelova P."/>
        </authorList>
    </citation>
    <scope>NUCLEOTIDE SEQUENCE [LARGE SCALE GENOMIC DNA]</scope>
    <source>
        <strain evidence="10">NRL-ATB46093</strain>
    </source>
</reference>
<dbReference type="GO" id="GO:0000287">
    <property type="term" value="F:magnesium ion binding"/>
    <property type="evidence" value="ECO:0007669"/>
    <property type="project" value="TreeGrafter"/>
</dbReference>
<name>A0A1G8IEK5_9BACL</name>
<feature type="transmembrane region" description="Helical" evidence="8">
    <location>
        <begin position="288"/>
        <end position="309"/>
    </location>
</feature>
<comment type="function">
    <text evidence="8">Mediates influx of magnesium ions.</text>
</comment>
<feature type="transmembrane region" description="Helical" evidence="8">
    <location>
        <begin position="257"/>
        <end position="276"/>
    </location>
</feature>
<gene>
    <name evidence="8 9" type="primary">corA</name>
    <name evidence="9" type="ORF">HF394_17950</name>
</gene>
<evidence type="ECO:0000256" key="6">
    <source>
        <dbReference type="ARBA" id="ARBA00022989"/>
    </source>
</evidence>
<dbReference type="RefSeq" id="WP_074510927.1">
    <property type="nucleotide sequence ID" value="NZ_CP051177.1"/>
</dbReference>
<dbReference type="InterPro" id="IPR002523">
    <property type="entry name" value="MgTranspt_CorA/ZnTranspt_ZntB"/>
</dbReference>
<dbReference type="FunFam" id="1.20.58.340:FF:000012">
    <property type="entry name" value="Magnesium transport protein CorA"/>
    <property type="match status" value="1"/>
</dbReference>
<sequence length="317" mass="37510">MIRIQAINQQNKMVFDPPLAELEVMKWYWVDFVDPTDEEIGLLSSHFKFHPLAIEDCIHSLQRPKLEYYDDMNFLVFHSLDPETLEAQEIDVFIGDNFIVSFHFQDLKEVNLTWNYFSPPSAHGQFKPVEVTYKLMDKVVDSFFPLVEHLEDQLATIEDADRVKKADKTIMETTFTVRRDLFKLRQIVVPTRDLVYRILESKRFILQEHKRAYFQDIYDHLIKLSQMIDSNRELTSDIRDNYISLNSYRMNNIMKTLTVITTIFMPLTFIAGIYGMNFVHMPELEWNGGYFAVLTVMLLLGTGMFAWFYSKGWFEND</sequence>
<comment type="similarity">
    <text evidence="2 8">Belongs to the CorA metal ion transporter (MIT) (TC 1.A.35) family.</text>
</comment>
<dbReference type="AlphaFoldDB" id="A0A1G8IEK5"/>
<dbReference type="eggNOG" id="COG0598">
    <property type="taxonomic scope" value="Bacteria"/>
</dbReference>
<evidence type="ECO:0000256" key="4">
    <source>
        <dbReference type="ARBA" id="ARBA00022475"/>
    </source>
</evidence>
<dbReference type="CDD" id="cd12831">
    <property type="entry name" value="TmCorA-like_u2"/>
    <property type="match status" value="1"/>
</dbReference>
<dbReference type="STRING" id="459472.SAMN04487975_112151"/>
<dbReference type="GO" id="GO:0050897">
    <property type="term" value="F:cobalt ion binding"/>
    <property type="evidence" value="ECO:0007669"/>
    <property type="project" value="TreeGrafter"/>
</dbReference>
<dbReference type="Gene3D" id="1.20.58.340">
    <property type="entry name" value="Magnesium transport protein CorA, transmembrane region"/>
    <property type="match status" value="2"/>
</dbReference>
<keyword evidence="3 8" id="KW-0813">Transport</keyword>
<dbReference type="SUPFAM" id="SSF143865">
    <property type="entry name" value="CorA soluble domain-like"/>
    <property type="match status" value="1"/>
</dbReference>
<evidence type="ECO:0000256" key="1">
    <source>
        <dbReference type="ARBA" id="ARBA00004651"/>
    </source>
</evidence>
<keyword evidence="6 8" id="KW-1133">Transmembrane helix</keyword>
<evidence type="ECO:0000313" key="10">
    <source>
        <dbReference type="Proteomes" id="UP000509222"/>
    </source>
</evidence>
<dbReference type="GO" id="GO:0015087">
    <property type="term" value="F:cobalt ion transmembrane transporter activity"/>
    <property type="evidence" value="ECO:0007669"/>
    <property type="project" value="UniProtKB-UniRule"/>
</dbReference>
<evidence type="ECO:0000256" key="7">
    <source>
        <dbReference type="ARBA" id="ARBA00023136"/>
    </source>
</evidence>
<keyword evidence="5 8" id="KW-0812">Transmembrane</keyword>
<dbReference type="GO" id="GO:0005886">
    <property type="term" value="C:plasma membrane"/>
    <property type="evidence" value="ECO:0007669"/>
    <property type="project" value="UniProtKB-SubCell"/>
</dbReference>
<dbReference type="Pfam" id="PF01544">
    <property type="entry name" value="CorA"/>
    <property type="match status" value="1"/>
</dbReference>
<keyword evidence="8" id="KW-0406">Ion transport</keyword>
<dbReference type="Gene3D" id="3.30.460.20">
    <property type="entry name" value="CorA soluble domain-like"/>
    <property type="match status" value="1"/>
</dbReference>
<dbReference type="Proteomes" id="UP000509222">
    <property type="component" value="Chromosome"/>
</dbReference>
<dbReference type="NCBIfam" id="TIGR00383">
    <property type="entry name" value="corA"/>
    <property type="match status" value="1"/>
</dbReference>
<dbReference type="SUPFAM" id="SSF144083">
    <property type="entry name" value="Magnesium transport protein CorA, transmembrane region"/>
    <property type="match status" value="1"/>
</dbReference>
<dbReference type="OrthoDB" id="9803416at2"/>